<accession>A0A8J7IM44</accession>
<sequence>MMQNSSDSNSEWLFIVPISGLKLTGTISNELKVGNVIFVSKSRLPRIRKRLGIQIPISKLGNIGVNTPKRYKISLRDFFEFSQTYAVLNFTGVPKEKYFDNIRLIEDAIDLITFSSLGFSTRRFHYKIQIKNSEYSLRNKTLLIDKKNLRLILGSKSLHPLPLELNERWKEFHNNFYYHKLLAIINREVEINSKWRNLLISVAKMIGKSLNSHDIPESFLKNIIALEMLLVNQSEKIEDKIIERTRYLLDWYEKWETNQIETRISEMYKKRCDYVHDGKFKEITKEDLIFTDDLLFNIYNNLLKNINKISSKGKLIEFSDKYKCEKQLGIESKYQFGKFQYLNKVYEKSDLDII</sequence>
<evidence type="ECO:0000313" key="2">
    <source>
        <dbReference type="Proteomes" id="UP000610931"/>
    </source>
</evidence>
<organism evidence="1 2">
    <name type="scientific">Snuella sedimenti</name>
    <dbReference type="NCBI Taxonomy" id="2798802"/>
    <lineage>
        <taxon>Bacteria</taxon>
        <taxon>Pseudomonadati</taxon>
        <taxon>Bacteroidota</taxon>
        <taxon>Flavobacteriia</taxon>
        <taxon>Flavobacteriales</taxon>
        <taxon>Flavobacteriaceae</taxon>
        <taxon>Snuella</taxon>
    </lineage>
</organism>
<reference evidence="1" key="1">
    <citation type="submission" date="2020-12" db="EMBL/GenBank/DDBJ databases">
        <title>Snuella sp. nov., isolated from sediment in Incheon.</title>
        <authorList>
            <person name="Kim W."/>
        </authorList>
    </citation>
    <scope>NUCLEOTIDE SEQUENCE</scope>
    <source>
        <strain evidence="1">CAU 1569</strain>
    </source>
</reference>
<dbReference type="Proteomes" id="UP000610931">
    <property type="component" value="Unassembled WGS sequence"/>
</dbReference>
<dbReference type="AlphaFoldDB" id="A0A8J7IM44"/>
<name>A0A8J7IM44_9FLAO</name>
<dbReference type="EMBL" id="JAELVQ010000002">
    <property type="protein sequence ID" value="MBJ6366942.1"/>
    <property type="molecule type" value="Genomic_DNA"/>
</dbReference>
<proteinExistence type="predicted"/>
<gene>
    <name evidence="1" type="ORF">JF259_02460</name>
</gene>
<dbReference type="RefSeq" id="WP_199112947.1">
    <property type="nucleotide sequence ID" value="NZ_JAELVQ010000002.1"/>
</dbReference>
<evidence type="ECO:0008006" key="3">
    <source>
        <dbReference type="Google" id="ProtNLM"/>
    </source>
</evidence>
<keyword evidence="2" id="KW-1185">Reference proteome</keyword>
<protein>
    <recommendedName>
        <fullName evidence="3">Apea-like HEPN domain-containing protein</fullName>
    </recommendedName>
</protein>
<comment type="caution">
    <text evidence="1">The sequence shown here is derived from an EMBL/GenBank/DDBJ whole genome shotgun (WGS) entry which is preliminary data.</text>
</comment>
<evidence type="ECO:0000313" key="1">
    <source>
        <dbReference type="EMBL" id="MBJ6366942.1"/>
    </source>
</evidence>